<proteinExistence type="predicted"/>
<dbReference type="AlphaFoldDB" id="B3E6T0"/>
<dbReference type="InterPro" id="IPR011990">
    <property type="entry name" value="TPR-like_helical_dom_sf"/>
</dbReference>
<dbReference type="Proteomes" id="UP000002420">
    <property type="component" value="Chromosome"/>
</dbReference>
<dbReference type="KEGG" id="glo:Glov_2622"/>
<evidence type="ECO:0000313" key="2">
    <source>
        <dbReference type="EMBL" id="ACD96335.1"/>
    </source>
</evidence>
<dbReference type="STRING" id="398767.Glov_2622"/>
<evidence type="ECO:0000256" key="1">
    <source>
        <dbReference type="SAM" id="SignalP"/>
    </source>
</evidence>
<protein>
    <submittedName>
        <fullName evidence="2">Uncharacterized protein</fullName>
    </submittedName>
</protein>
<feature type="signal peptide" evidence="1">
    <location>
        <begin position="1"/>
        <end position="21"/>
    </location>
</feature>
<accession>B3E6T0</accession>
<dbReference type="eggNOG" id="COG0457">
    <property type="taxonomic scope" value="Bacteria"/>
</dbReference>
<feature type="chain" id="PRO_5002786140" evidence="1">
    <location>
        <begin position="22"/>
        <end position="491"/>
    </location>
</feature>
<reference evidence="2 3" key="1">
    <citation type="submission" date="2008-05" db="EMBL/GenBank/DDBJ databases">
        <title>Complete sequence of chromosome of Geobacter lovleyi SZ.</title>
        <authorList>
            <consortium name="US DOE Joint Genome Institute"/>
            <person name="Lucas S."/>
            <person name="Copeland A."/>
            <person name="Lapidus A."/>
            <person name="Glavina del Rio T."/>
            <person name="Dalin E."/>
            <person name="Tice H."/>
            <person name="Bruce D."/>
            <person name="Goodwin L."/>
            <person name="Pitluck S."/>
            <person name="Chertkov O."/>
            <person name="Meincke L."/>
            <person name="Brettin T."/>
            <person name="Detter J.C."/>
            <person name="Han C."/>
            <person name="Tapia R."/>
            <person name="Kuske C.R."/>
            <person name="Schmutz J."/>
            <person name="Larimer F."/>
            <person name="Land M."/>
            <person name="Hauser L."/>
            <person name="Kyrpides N."/>
            <person name="Mikhailova N."/>
            <person name="Sung Y."/>
            <person name="Fletcher K.E."/>
            <person name="Ritalahti K.M."/>
            <person name="Loeffler F.E."/>
            <person name="Richardson P."/>
        </authorList>
    </citation>
    <scope>NUCLEOTIDE SEQUENCE [LARGE SCALE GENOMIC DNA]</scope>
    <source>
        <strain evidence="3">ATCC BAA-1151 / DSM 17278 / SZ</strain>
    </source>
</reference>
<dbReference type="RefSeq" id="WP_012470667.1">
    <property type="nucleotide sequence ID" value="NC_010814.1"/>
</dbReference>
<keyword evidence="3" id="KW-1185">Reference proteome</keyword>
<dbReference type="Pfam" id="PF13174">
    <property type="entry name" value="TPR_6"/>
    <property type="match status" value="1"/>
</dbReference>
<dbReference type="InterPro" id="IPR019734">
    <property type="entry name" value="TPR_rpt"/>
</dbReference>
<gene>
    <name evidence="2" type="ordered locus">Glov_2622</name>
</gene>
<keyword evidence="1" id="KW-0732">Signal</keyword>
<dbReference type="EMBL" id="CP001089">
    <property type="protein sequence ID" value="ACD96335.1"/>
    <property type="molecule type" value="Genomic_DNA"/>
</dbReference>
<dbReference type="Pfam" id="PF13432">
    <property type="entry name" value="TPR_16"/>
    <property type="match status" value="1"/>
</dbReference>
<name>B3E6T0_TRIL1</name>
<dbReference type="Gene3D" id="1.25.40.10">
    <property type="entry name" value="Tetratricopeptide repeat domain"/>
    <property type="match status" value="2"/>
</dbReference>
<sequence>MKRIAAVMVVCLSVTCGVATAAPSATQQAIAEYNQENYEEALQMLTSARQAEGETALNRYYTGLCQKQTGDLAGAVASLKAALQAQPPEQDAVVELVALLINLEQLADAWQWVAWAEKEQVRPKDIAYLKGVLLAKQKRYHEAVASFQSARTGLAETDQQIDLQIALAYAQSGKTQDARDSLKAIVTRYPGTEAADFAAEYDQRISTAAPLKRWNIYAGVSYLYDDNATLKSRESGASSDTRDQRDSAVSEYLRLEYDTPLDGQWSANLQYALQNNNYMRLHDYSMLVHGLTTSLIGRSENGLLALPLNLSHTTLDYRDYSFQVSFKPTLTAIFNSRNLAQLSLGYTYRDMLQNNGLPANDRTANIFNLQAGYIFLFADGRGLVNLRGEGFYENTTGNEWRNRGARAGVDLLAPLSASTKLILTAEGCRQEYLDSSSGRRDTTLVASATLNQQLTTHLYLNLQYYFTRAFSNVDLYDYQRNVITTGVELRF</sequence>
<evidence type="ECO:0000313" key="3">
    <source>
        <dbReference type="Proteomes" id="UP000002420"/>
    </source>
</evidence>
<dbReference type="HOGENOM" id="CLU_554081_0_0_7"/>
<organism evidence="2 3">
    <name type="scientific">Trichlorobacter lovleyi (strain ATCC BAA-1151 / DSM 17278 / SZ)</name>
    <name type="common">Geobacter lovleyi</name>
    <dbReference type="NCBI Taxonomy" id="398767"/>
    <lineage>
        <taxon>Bacteria</taxon>
        <taxon>Pseudomonadati</taxon>
        <taxon>Thermodesulfobacteriota</taxon>
        <taxon>Desulfuromonadia</taxon>
        <taxon>Geobacterales</taxon>
        <taxon>Geobacteraceae</taxon>
        <taxon>Trichlorobacter</taxon>
    </lineage>
</organism>
<dbReference type="SUPFAM" id="SSF48452">
    <property type="entry name" value="TPR-like"/>
    <property type="match status" value="1"/>
</dbReference>